<keyword evidence="3" id="KW-1185">Reference proteome</keyword>
<dbReference type="Pfam" id="PF18175">
    <property type="entry name" value="HU-CCDC81_bac_2"/>
    <property type="match status" value="1"/>
</dbReference>
<protein>
    <submittedName>
        <fullName evidence="2">SPOR domain-containing protein</fullName>
    </submittedName>
</protein>
<gene>
    <name evidence="2" type="ORF">RM520_02895</name>
</gene>
<dbReference type="RefSeq" id="WP_311386907.1">
    <property type="nucleotide sequence ID" value="NZ_JAVRHU010000001.1"/>
</dbReference>
<organism evidence="2 3">
    <name type="scientific">Croceitalea vernalis</name>
    <dbReference type="NCBI Taxonomy" id="3075599"/>
    <lineage>
        <taxon>Bacteria</taxon>
        <taxon>Pseudomonadati</taxon>
        <taxon>Bacteroidota</taxon>
        <taxon>Flavobacteriia</taxon>
        <taxon>Flavobacteriales</taxon>
        <taxon>Flavobacteriaceae</taxon>
        <taxon>Croceitalea</taxon>
    </lineage>
</organism>
<comment type="caution">
    <text evidence="2">The sequence shown here is derived from an EMBL/GenBank/DDBJ whole genome shotgun (WGS) entry which is preliminary data.</text>
</comment>
<evidence type="ECO:0000313" key="3">
    <source>
        <dbReference type="Proteomes" id="UP001250662"/>
    </source>
</evidence>
<name>A0ABU3BEG0_9FLAO</name>
<dbReference type="EMBL" id="JAVRHU010000001">
    <property type="protein sequence ID" value="MDT0620554.1"/>
    <property type="molecule type" value="Genomic_DNA"/>
</dbReference>
<dbReference type="InterPro" id="IPR007730">
    <property type="entry name" value="SPOR-like_dom"/>
</dbReference>
<dbReference type="Gene3D" id="3.30.70.1070">
    <property type="entry name" value="Sporulation related repeat"/>
    <property type="match status" value="1"/>
</dbReference>
<dbReference type="InterPro" id="IPR040495">
    <property type="entry name" value="HU-CCDC81_bac_1"/>
</dbReference>
<dbReference type="PROSITE" id="PS51724">
    <property type="entry name" value="SPOR"/>
    <property type="match status" value="1"/>
</dbReference>
<reference evidence="2 3" key="1">
    <citation type="submission" date="2023-09" db="EMBL/GenBank/DDBJ databases">
        <authorList>
            <person name="Rey-Velasco X."/>
        </authorList>
    </citation>
    <scope>NUCLEOTIDE SEQUENCE [LARGE SCALE GENOMIC DNA]</scope>
    <source>
        <strain evidence="2 3">P007</strain>
    </source>
</reference>
<proteinExistence type="predicted"/>
<feature type="domain" description="SPOR" evidence="1">
    <location>
        <begin position="239"/>
        <end position="316"/>
    </location>
</feature>
<dbReference type="SUPFAM" id="SSF110997">
    <property type="entry name" value="Sporulation related repeat"/>
    <property type="match status" value="1"/>
</dbReference>
<dbReference type="Pfam" id="PF05036">
    <property type="entry name" value="SPOR"/>
    <property type="match status" value="1"/>
</dbReference>
<dbReference type="InterPro" id="IPR036680">
    <property type="entry name" value="SPOR-like_sf"/>
</dbReference>
<dbReference type="Proteomes" id="UP001250662">
    <property type="component" value="Unassembled WGS sequence"/>
</dbReference>
<evidence type="ECO:0000313" key="2">
    <source>
        <dbReference type="EMBL" id="MDT0620554.1"/>
    </source>
</evidence>
<accession>A0ABU3BEG0</accession>
<sequence>MRVEHYIKELLYRYNCVVMPEFGAFLAHSSSARVDASTNTLYPPTKVISFNEQLAKNDGLLVSHISKAKKLSYEDILEEVNETSKEWKQKLLQGEVIDLFGVGKLKLNLEGKIQFKPENKINYLTSSFGLSSFASKPILREKLKEEVEAIEERIPFIITPEQRKEGSFRPLLKYAAIALLLLSLGVSSYQFYNQNNLQQQLVDSEAKEQVERHIQEATFFDNSPMELPSLNLAVTKKDFEEGPLHHVVAGAFRIKGNADKKVTQLKQLGYNARYIGANRYGLHQVSYASFSDNKEALKLYRKIKRSTSPDVWILSDK</sequence>
<dbReference type="InterPro" id="IPR041268">
    <property type="entry name" value="HU-CCDC81_bac_2"/>
</dbReference>
<evidence type="ECO:0000259" key="1">
    <source>
        <dbReference type="PROSITE" id="PS51724"/>
    </source>
</evidence>
<dbReference type="Pfam" id="PF18174">
    <property type="entry name" value="HU-CCDC81_bac_1"/>
    <property type="match status" value="1"/>
</dbReference>